<dbReference type="GO" id="GO:0005524">
    <property type="term" value="F:ATP binding"/>
    <property type="evidence" value="ECO:0007669"/>
    <property type="project" value="UniProtKB-UniRule"/>
</dbReference>
<protein>
    <recommendedName>
        <fullName evidence="8">Protein kinase domain-containing protein</fullName>
    </recommendedName>
</protein>
<name>A0A426Y3F1_ENSVE</name>
<dbReference type="Pfam" id="PF00069">
    <property type="entry name" value="Pkinase"/>
    <property type="match status" value="1"/>
</dbReference>
<keyword evidence="2 5" id="KW-0547">Nucleotide-binding</keyword>
<dbReference type="Gene3D" id="1.10.510.10">
    <property type="entry name" value="Transferase(Phosphotransferase) domain 1"/>
    <property type="match status" value="1"/>
</dbReference>
<comment type="similarity">
    <text evidence="6">Belongs to the protein kinase superfamily.</text>
</comment>
<reference evidence="9 10" key="1">
    <citation type="journal article" date="2014" name="Agronomy (Basel)">
        <title>A Draft Genome Sequence for Ensete ventricosum, the Drought-Tolerant Tree Against Hunger.</title>
        <authorList>
            <person name="Harrison J."/>
            <person name="Moore K.A."/>
            <person name="Paszkiewicz K."/>
            <person name="Jones T."/>
            <person name="Grant M."/>
            <person name="Ambacheew D."/>
            <person name="Muzemil S."/>
            <person name="Studholme D.J."/>
        </authorList>
    </citation>
    <scope>NUCLEOTIDE SEQUENCE [LARGE SCALE GENOMIC DNA]</scope>
</reference>
<feature type="region of interest" description="Disordered" evidence="7">
    <location>
        <begin position="274"/>
        <end position="305"/>
    </location>
</feature>
<dbReference type="GO" id="GO:0004674">
    <property type="term" value="F:protein serine/threonine kinase activity"/>
    <property type="evidence" value="ECO:0007669"/>
    <property type="project" value="UniProtKB-KW"/>
</dbReference>
<dbReference type="GO" id="GO:0007165">
    <property type="term" value="P:signal transduction"/>
    <property type="evidence" value="ECO:0007669"/>
    <property type="project" value="TreeGrafter"/>
</dbReference>
<feature type="domain" description="Protein kinase" evidence="8">
    <location>
        <begin position="6"/>
        <end position="255"/>
    </location>
</feature>
<feature type="compositionally biased region" description="Acidic residues" evidence="7">
    <location>
        <begin position="283"/>
        <end position="302"/>
    </location>
</feature>
<evidence type="ECO:0000256" key="2">
    <source>
        <dbReference type="ARBA" id="ARBA00022741"/>
    </source>
</evidence>
<evidence type="ECO:0000256" key="7">
    <source>
        <dbReference type="SAM" id="MobiDB-lite"/>
    </source>
</evidence>
<evidence type="ECO:0000259" key="8">
    <source>
        <dbReference type="PROSITE" id="PS50011"/>
    </source>
</evidence>
<keyword evidence="6" id="KW-0723">Serine/threonine-protein kinase</keyword>
<dbReference type="AlphaFoldDB" id="A0A426Y3F1"/>
<feature type="binding site" evidence="5">
    <location>
        <position position="35"/>
    </location>
    <ligand>
        <name>ATP</name>
        <dbReference type="ChEBI" id="CHEBI:30616"/>
    </ligand>
</feature>
<evidence type="ECO:0000313" key="10">
    <source>
        <dbReference type="Proteomes" id="UP000287651"/>
    </source>
</evidence>
<keyword evidence="4 5" id="KW-0067">ATP-binding</keyword>
<dbReference type="FunFam" id="1.10.510.10:FF:000466">
    <property type="entry name" value="MAP kinase kinase kinase18"/>
    <property type="match status" value="1"/>
</dbReference>
<sequence length="459" mass="50673">MAIDAWRRGRIVGRGASATVSVAASLSSGEIFAVKSAELSSSGDLQREQRILSSLDSPYIVSYFGFEVGLCYHLFMEYAPEGSMSDEIKKRGGRLDELSIRSYTCDLLRGLAYLHSNGVVHCDLKSQNVLICSGGRAKIADLGCARRADEDGGGLVQPRGTPMFMAPEVARGEEQSASADVWALGCTVIEMATGQPPWPHASDSVSALHRIAFSTAVPEFPCWVSEDGKDFLSRCLRRDPRERWSAEQLLRHPFLASWTSSPLDDGWVSPKSTLDQGFWSAPSEEEEEEDDEWLEQPAEEDASERMQSLLGIAPNWTWGEDWVTVRSDGGDRRVDEVTRGSEAFTDVSATSNSEEFVDSTNHTEGSSDRATIKANCNFNDTNHVEITERIKDQLALICECVRMCVPSNGPKRDVEIAVDVPNLVVLGVNYRLEEGGHRSRRRHNRAIGPTVVRGIERKS</sequence>
<organism evidence="9 10">
    <name type="scientific">Ensete ventricosum</name>
    <name type="common">Abyssinian banana</name>
    <name type="synonym">Musa ensete</name>
    <dbReference type="NCBI Taxonomy" id="4639"/>
    <lineage>
        <taxon>Eukaryota</taxon>
        <taxon>Viridiplantae</taxon>
        <taxon>Streptophyta</taxon>
        <taxon>Embryophyta</taxon>
        <taxon>Tracheophyta</taxon>
        <taxon>Spermatophyta</taxon>
        <taxon>Magnoliopsida</taxon>
        <taxon>Liliopsida</taxon>
        <taxon>Zingiberales</taxon>
        <taxon>Musaceae</taxon>
        <taxon>Ensete</taxon>
    </lineage>
</organism>
<evidence type="ECO:0000256" key="4">
    <source>
        <dbReference type="ARBA" id="ARBA00022840"/>
    </source>
</evidence>
<keyword evidence="1" id="KW-0808">Transferase</keyword>
<comment type="caution">
    <text evidence="9">The sequence shown here is derived from an EMBL/GenBank/DDBJ whole genome shotgun (WGS) entry which is preliminary data.</text>
</comment>
<accession>A0A426Y3F1</accession>
<dbReference type="SMART" id="SM00220">
    <property type="entry name" value="S_TKc"/>
    <property type="match status" value="1"/>
</dbReference>
<evidence type="ECO:0000256" key="5">
    <source>
        <dbReference type="PROSITE-ProRule" id="PRU10141"/>
    </source>
</evidence>
<evidence type="ECO:0000256" key="3">
    <source>
        <dbReference type="ARBA" id="ARBA00022777"/>
    </source>
</evidence>
<evidence type="ECO:0000256" key="1">
    <source>
        <dbReference type="ARBA" id="ARBA00022679"/>
    </source>
</evidence>
<keyword evidence="3" id="KW-0418">Kinase</keyword>
<dbReference type="InterPro" id="IPR008271">
    <property type="entry name" value="Ser/Thr_kinase_AS"/>
</dbReference>
<dbReference type="SUPFAM" id="SSF56112">
    <property type="entry name" value="Protein kinase-like (PK-like)"/>
    <property type="match status" value="1"/>
</dbReference>
<feature type="region of interest" description="Disordered" evidence="7">
    <location>
        <begin position="435"/>
        <end position="459"/>
    </location>
</feature>
<dbReference type="InterPro" id="IPR052751">
    <property type="entry name" value="Plant_MAPKKK"/>
</dbReference>
<proteinExistence type="inferred from homology"/>
<dbReference type="InterPro" id="IPR000719">
    <property type="entry name" value="Prot_kinase_dom"/>
</dbReference>
<gene>
    <name evidence="9" type="ORF">B296_00035578</name>
</gene>
<evidence type="ECO:0000256" key="6">
    <source>
        <dbReference type="RuleBase" id="RU000304"/>
    </source>
</evidence>
<dbReference type="PROSITE" id="PS50011">
    <property type="entry name" value="PROTEIN_KINASE_DOM"/>
    <property type="match status" value="1"/>
</dbReference>
<dbReference type="EMBL" id="AMZH03015379">
    <property type="protein sequence ID" value="RRT46160.1"/>
    <property type="molecule type" value="Genomic_DNA"/>
</dbReference>
<dbReference type="InterPro" id="IPR011009">
    <property type="entry name" value="Kinase-like_dom_sf"/>
</dbReference>
<dbReference type="InterPro" id="IPR017441">
    <property type="entry name" value="Protein_kinase_ATP_BS"/>
</dbReference>
<dbReference type="PROSITE" id="PS00108">
    <property type="entry name" value="PROTEIN_KINASE_ST"/>
    <property type="match status" value="1"/>
</dbReference>
<dbReference type="Proteomes" id="UP000287651">
    <property type="component" value="Unassembled WGS sequence"/>
</dbReference>
<evidence type="ECO:0000313" key="9">
    <source>
        <dbReference type="EMBL" id="RRT46160.1"/>
    </source>
</evidence>
<dbReference type="CDD" id="cd06606">
    <property type="entry name" value="STKc_MAPKKK"/>
    <property type="match status" value="1"/>
</dbReference>
<dbReference type="PANTHER" id="PTHR48011">
    <property type="entry name" value="CCR4-NOT TRANSCRIPTIONAL COMPLEX SUBUNIT CAF120-RELATED"/>
    <property type="match status" value="1"/>
</dbReference>
<dbReference type="PROSITE" id="PS00107">
    <property type="entry name" value="PROTEIN_KINASE_ATP"/>
    <property type="match status" value="1"/>
</dbReference>
<dbReference type="PANTHER" id="PTHR48011:SF4">
    <property type="entry name" value="MITOGEN-ACTIVATED PROTEIN KINASE KINASE KINASE 19"/>
    <property type="match status" value="1"/>
</dbReference>